<keyword evidence="3" id="KW-1185">Reference proteome</keyword>
<name>A0AAV4LHI0_9BACL</name>
<gene>
    <name evidence="2" type="ORF">DNHGIG_28490</name>
</gene>
<feature type="region of interest" description="Disordered" evidence="1">
    <location>
        <begin position="1"/>
        <end position="22"/>
    </location>
</feature>
<proteinExistence type="predicted"/>
<protein>
    <submittedName>
        <fullName evidence="2">Uncharacterized protein</fullName>
    </submittedName>
</protein>
<organism evidence="2 3">
    <name type="scientific">Collibacillus ludicampi</name>
    <dbReference type="NCBI Taxonomy" id="2771369"/>
    <lineage>
        <taxon>Bacteria</taxon>
        <taxon>Bacillati</taxon>
        <taxon>Bacillota</taxon>
        <taxon>Bacilli</taxon>
        <taxon>Bacillales</taxon>
        <taxon>Alicyclobacillaceae</taxon>
        <taxon>Collibacillus</taxon>
    </lineage>
</organism>
<evidence type="ECO:0000313" key="3">
    <source>
        <dbReference type="Proteomes" id="UP001057291"/>
    </source>
</evidence>
<accession>A0AAV4LHI0</accession>
<evidence type="ECO:0000313" key="2">
    <source>
        <dbReference type="EMBL" id="GIM47300.1"/>
    </source>
</evidence>
<comment type="caution">
    <text evidence="2">The sequence shown here is derived from an EMBL/GenBank/DDBJ whole genome shotgun (WGS) entry which is preliminary data.</text>
</comment>
<sequence>MWESNPPATPRAAHSVLKTGREDHTRFTTSHKTFHSRYNTYISSFLDESECVPKALFYTNLGVF</sequence>
<dbReference type="AlphaFoldDB" id="A0AAV4LHI0"/>
<dbReference type="EMBL" id="BOQE01000001">
    <property type="protein sequence ID" value="GIM47300.1"/>
    <property type="molecule type" value="Genomic_DNA"/>
</dbReference>
<evidence type="ECO:0000256" key="1">
    <source>
        <dbReference type="SAM" id="MobiDB-lite"/>
    </source>
</evidence>
<dbReference type="Proteomes" id="UP001057291">
    <property type="component" value="Unassembled WGS sequence"/>
</dbReference>
<reference evidence="2" key="1">
    <citation type="journal article" date="2023" name="Int. J. Syst. Evol. Microbiol.">
        <title>Collibacillus ludicampi gen. nov., sp. nov., a new soil bacterium of the family Alicyclobacillaceae.</title>
        <authorList>
            <person name="Jojima T."/>
            <person name="Ioku Y."/>
            <person name="Fukuta Y."/>
            <person name="Shirasaka N."/>
            <person name="Matsumura Y."/>
            <person name="Mori M."/>
        </authorList>
    </citation>
    <scope>NUCLEOTIDE SEQUENCE</scope>
    <source>
        <strain evidence="2">TP075</strain>
    </source>
</reference>